<dbReference type="InterPro" id="IPR013424">
    <property type="entry name" value="Ice-binding_C"/>
</dbReference>
<dbReference type="Proteomes" id="UP001368500">
    <property type="component" value="Unassembled WGS sequence"/>
</dbReference>
<keyword evidence="1" id="KW-0732">Signal</keyword>
<gene>
    <name evidence="3" type="ORF">AACH11_12480</name>
</gene>
<proteinExistence type="predicted"/>
<evidence type="ECO:0000259" key="2">
    <source>
        <dbReference type="Pfam" id="PF07589"/>
    </source>
</evidence>
<organism evidence="3 4">
    <name type="scientific">Pseudaquabacterium rugosum</name>
    <dbReference type="NCBI Taxonomy" id="2984194"/>
    <lineage>
        <taxon>Bacteria</taxon>
        <taxon>Pseudomonadati</taxon>
        <taxon>Pseudomonadota</taxon>
        <taxon>Betaproteobacteria</taxon>
        <taxon>Burkholderiales</taxon>
        <taxon>Sphaerotilaceae</taxon>
        <taxon>Pseudaquabacterium</taxon>
    </lineage>
</organism>
<dbReference type="Pfam" id="PF07589">
    <property type="entry name" value="PEP-CTERM"/>
    <property type="match status" value="1"/>
</dbReference>
<comment type="caution">
    <text evidence="3">The sequence shown here is derived from an EMBL/GenBank/DDBJ whole genome shotgun (WGS) entry which is preliminary data.</text>
</comment>
<dbReference type="RefSeq" id="WP_341374564.1">
    <property type="nucleotide sequence ID" value="NZ_JBBUTF010000010.1"/>
</dbReference>
<evidence type="ECO:0000313" key="4">
    <source>
        <dbReference type="Proteomes" id="UP001368500"/>
    </source>
</evidence>
<dbReference type="NCBIfam" id="TIGR02595">
    <property type="entry name" value="PEP_CTERM"/>
    <property type="match status" value="1"/>
</dbReference>
<evidence type="ECO:0000256" key="1">
    <source>
        <dbReference type="SAM" id="SignalP"/>
    </source>
</evidence>
<keyword evidence="4" id="KW-1185">Reference proteome</keyword>
<dbReference type="EMBL" id="JBBUTF010000010">
    <property type="protein sequence ID" value="MEK8026780.1"/>
    <property type="molecule type" value="Genomic_DNA"/>
</dbReference>
<name>A0ABU9BDJ4_9BURK</name>
<sequence length="210" mass="21747">MNDQRYVRRVLGVLVAAAGLQAPAWADDTVLTFTGTCINARCIGAADGTAPASVTATLTFSDLTWDVADTGGYEAVASAAFDFSYTGPNSFVRLSDQVPLNGEKSYFHSTTASLAGLDDFKLIWGDPVGGLGAPGLGVLSGNATGWRWSGYTFLWVGGTPLPTTYDIHNSTADWAWTTTAAAVPEPASAALLALGLGVVGGAARRRALRA</sequence>
<accession>A0ABU9BDJ4</accession>
<reference evidence="3 4" key="1">
    <citation type="submission" date="2024-04" db="EMBL/GenBank/DDBJ databases">
        <title>Novel species of the genus Ideonella isolated from streams.</title>
        <authorList>
            <person name="Lu H."/>
        </authorList>
    </citation>
    <scope>NUCLEOTIDE SEQUENCE [LARGE SCALE GENOMIC DNA]</scope>
    <source>
        <strain evidence="3 4">BYS139W</strain>
    </source>
</reference>
<protein>
    <submittedName>
        <fullName evidence="3">PEP-CTERM sorting domain-containing protein</fullName>
    </submittedName>
</protein>
<feature type="domain" description="Ice-binding protein C-terminal" evidence="2">
    <location>
        <begin position="182"/>
        <end position="206"/>
    </location>
</feature>
<evidence type="ECO:0000313" key="3">
    <source>
        <dbReference type="EMBL" id="MEK8026780.1"/>
    </source>
</evidence>
<feature type="chain" id="PRO_5047535741" evidence="1">
    <location>
        <begin position="27"/>
        <end position="210"/>
    </location>
</feature>
<feature type="signal peptide" evidence="1">
    <location>
        <begin position="1"/>
        <end position="26"/>
    </location>
</feature>